<feature type="transmembrane region" description="Helical" evidence="2">
    <location>
        <begin position="150"/>
        <end position="168"/>
    </location>
</feature>
<reference evidence="3 4" key="2">
    <citation type="journal article" date="2010" name="Stand. Genomic Sci.">
        <title>Complete genome sequence of Desulfohalobium retbaense type strain (HR(100)).</title>
        <authorList>
            <person name="Spring S."/>
            <person name="Nolan M."/>
            <person name="Lapidus A."/>
            <person name="Glavina Del Rio T."/>
            <person name="Copeland A."/>
            <person name="Tice H."/>
            <person name="Cheng J.F."/>
            <person name="Lucas S."/>
            <person name="Land M."/>
            <person name="Chen F."/>
            <person name="Bruce D."/>
            <person name="Goodwin L."/>
            <person name="Pitluck S."/>
            <person name="Ivanova N."/>
            <person name="Mavromatis K."/>
            <person name="Mikhailova N."/>
            <person name="Pati A."/>
            <person name="Chen A."/>
            <person name="Palaniappan K."/>
            <person name="Hauser L."/>
            <person name="Chang Y.J."/>
            <person name="Jeffries C.D."/>
            <person name="Munk C."/>
            <person name="Kiss H."/>
            <person name="Chain P."/>
            <person name="Han C."/>
            <person name="Brettin T."/>
            <person name="Detter J.C."/>
            <person name="Schuler E."/>
            <person name="Goker M."/>
            <person name="Rohde M."/>
            <person name="Bristow J."/>
            <person name="Eisen J.A."/>
            <person name="Markowitz V."/>
            <person name="Hugenholtz P."/>
            <person name="Kyrpides N.C."/>
            <person name="Klenk H.P."/>
        </authorList>
    </citation>
    <scope>NUCLEOTIDE SEQUENCE [LARGE SCALE GENOMIC DNA]</scope>
    <source>
        <strain evidence="4">ATCC 49802 / DSM 20745 / S 6022</strain>
    </source>
</reference>
<evidence type="ECO:0000313" key="3">
    <source>
        <dbReference type="EMBL" id="ACZ40208.1"/>
    </source>
</evidence>
<dbReference type="HOGENOM" id="CLU_1331235_0_0_0"/>
<protein>
    <submittedName>
        <fullName evidence="3">Uncharacterized protein</fullName>
    </submittedName>
</protein>
<reference evidence="4" key="1">
    <citation type="submission" date="2009-11" db="EMBL/GenBank/DDBJ databases">
        <title>The complete chromosome 2 of Sphaerobacter thermophilus DSM 20745.</title>
        <authorList>
            <person name="Lucas S."/>
            <person name="Copeland A."/>
            <person name="Lapidus A."/>
            <person name="Glavina del Rio T."/>
            <person name="Dalin E."/>
            <person name="Tice H."/>
            <person name="Bruce D."/>
            <person name="Goodwin L."/>
            <person name="Pitluck S."/>
            <person name="Kyrpides N."/>
            <person name="Mavromatis K."/>
            <person name="Ivanova N."/>
            <person name="Mikhailova N."/>
            <person name="LaButti K.M."/>
            <person name="Clum A."/>
            <person name="Sun H.I."/>
            <person name="Brettin T."/>
            <person name="Detter J.C."/>
            <person name="Han C."/>
            <person name="Larimer F."/>
            <person name="Land M."/>
            <person name="Hauser L."/>
            <person name="Markowitz V."/>
            <person name="Cheng J.F."/>
            <person name="Hugenholtz P."/>
            <person name="Woyke T."/>
            <person name="Wu D."/>
            <person name="Steenblock K."/>
            <person name="Schneider S."/>
            <person name="Pukall R."/>
            <person name="Goeker M."/>
            <person name="Klenk H.P."/>
            <person name="Eisen J.A."/>
        </authorList>
    </citation>
    <scope>NUCLEOTIDE SEQUENCE [LARGE SCALE GENOMIC DNA]</scope>
    <source>
        <strain evidence="4">ATCC 49802 / DSM 20745 / S 6022</strain>
    </source>
</reference>
<dbReference type="InParanoid" id="D1C8R5"/>
<keyword evidence="2" id="KW-0472">Membrane</keyword>
<feature type="transmembrane region" description="Helical" evidence="2">
    <location>
        <begin position="180"/>
        <end position="198"/>
    </location>
</feature>
<gene>
    <name evidence="3" type="ordered locus">Sthe_2795</name>
</gene>
<keyword evidence="2" id="KW-1133">Transmembrane helix</keyword>
<sequence>MDAGARPGPPPQQSRREGGRSCSRLIGQITLDGAVSERASQPLSSKGARLMSDGPAVRAEELVTRAMRYVTWSGYFALFALATLIFGLIAACFVPTDWVVTRKDYVYLQMHPRGVLDLAEDYEQFIATSQKDPIQNQQWRERRQHLWVNYWLRWGTVMIVVGAVTLGLDRLFGRRVSVRFVAALFLAFTIAIGIYLVTHPGFNPLV</sequence>
<feature type="region of interest" description="Disordered" evidence="1">
    <location>
        <begin position="1"/>
        <end position="21"/>
    </location>
</feature>
<evidence type="ECO:0000256" key="1">
    <source>
        <dbReference type="SAM" id="MobiDB-lite"/>
    </source>
</evidence>
<accession>D1C8R5</accession>
<evidence type="ECO:0000313" key="4">
    <source>
        <dbReference type="Proteomes" id="UP000002027"/>
    </source>
</evidence>
<keyword evidence="2" id="KW-0812">Transmembrane</keyword>
<proteinExistence type="predicted"/>
<dbReference type="KEGG" id="sti:Sthe_2795"/>
<feature type="transmembrane region" description="Helical" evidence="2">
    <location>
        <begin position="75"/>
        <end position="96"/>
    </location>
</feature>
<organism evidence="3 4">
    <name type="scientific">Sphaerobacter thermophilus (strain ATCC 49802 / DSM 20745 / KCCM 41009 / NCIMB 13125 / S 6022)</name>
    <dbReference type="NCBI Taxonomy" id="479434"/>
    <lineage>
        <taxon>Bacteria</taxon>
        <taxon>Pseudomonadati</taxon>
        <taxon>Thermomicrobiota</taxon>
        <taxon>Thermomicrobia</taxon>
        <taxon>Sphaerobacterales</taxon>
        <taxon>Sphaerobacterineae</taxon>
        <taxon>Sphaerobacteraceae</taxon>
        <taxon>Sphaerobacter</taxon>
    </lineage>
</organism>
<dbReference type="EMBL" id="CP001824">
    <property type="protein sequence ID" value="ACZ40208.1"/>
    <property type="molecule type" value="Genomic_DNA"/>
</dbReference>
<dbReference type="Proteomes" id="UP000002027">
    <property type="component" value="Chromosome 2"/>
</dbReference>
<evidence type="ECO:0000256" key="2">
    <source>
        <dbReference type="SAM" id="Phobius"/>
    </source>
</evidence>
<dbReference type="AlphaFoldDB" id="D1C8R5"/>
<name>D1C8R5_SPHTD</name>
<keyword evidence="4" id="KW-1185">Reference proteome</keyword>